<feature type="compositionally biased region" description="Low complexity" evidence="1">
    <location>
        <begin position="45"/>
        <end position="63"/>
    </location>
</feature>
<proteinExistence type="predicted"/>
<evidence type="ECO:0000256" key="1">
    <source>
        <dbReference type="SAM" id="MobiDB-lite"/>
    </source>
</evidence>
<dbReference type="InterPro" id="IPR012417">
    <property type="entry name" value="CaM-bd_dom_pln"/>
</dbReference>
<feature type="domain" description="Calmodulin-binding" evidence="2">
    <location>
        <begin position="361"/>
        <end position="477"/>
    </location>
</feature>
<dbReference type="OrthoDB" id="1096728at2759"/>
<evidence type="ECO:0000259" key="2">
    <source>
        <dbReference type="SMART" id="SM01054"/>
    </source>
</evidence>
<dbReference type="InterPro" id="IPR044681">
    <property type="entry name" value="PICBP-like"/>
</dbReference>
<keyword evidence="4" id="KW-1185">Reference proteome</keyword>
<feature type="region of interest" description="Disordered" evidence="1">
    <location>
        <begin position="364"/>
        <end position="385"/>
    </location>
</feature>
<reference evidence="3 4" key="1">
    <citation type="submission" date="2019-05" db="EMBL/GenBank/DDBJ databases">
        <title>Mikania micrantha, genome provides insights into the molecular mechanism of rapid growth.</title>
        <authorList>
            <person name="Liu B."/>
        </authorList>
    </citation>
    <scope>NUCLEOTIDE SEQUENCE [LARGE SCALE GENOMIC DNA]</scope>
    <source>
        <strain evidence="3">NLD-2019</strain>
        <tissue evidence="3">Leaf</tissue>
    </source>
</reference>
<dbReference type="Pfam" id="PF07839">
    <property type="entry name" value="CaM_binding"/>
    <property type="match status" value="1"/>
</dbReference>
<evidence type="ECO:0000313" key="4">
    <source>
        <dbReference type="Proteomes" id="UP000326396"/>
    </source>
</evidence>
<sequence length="485" mass="54888">MAIGSALIRGVRRTWKNNKPQMESPSSDSSKTNSSLRKGDNDSKATSFSSSVLGSTSSVTSATDRYGSGVEGGNHQKKKLDSRKPTAFGSISRRTRSQLSSLPDDGPATTHHLFPKPTVHKFMRSGSLRSLKILRKKNTTSSESKSLTIKDSHPKKATFSSILKDSKFTEQVTVKKSDQVLSVAKLCPNEHCSLHGHHHHEPQLKRFTYLKRRSSKDQKNITSQTQAADRWSVKKKQVKATKHISKESEKKKEEDFSIEFYAKTRPESSFDPNFDRDGVHLADIMFCVNGDDQNEDLNLHMDNQDYLIFNIDGENGSLDGSTDVEDKKPGFNNDNQMSMWQLIHRHMVLEAIDKILLPEEDPLEKNQTEDQSEPNQGDNYKPNGWNHLKKVTLMKRFTTELENNLAPHKRGHVPREPEPELIPVPTMVSLRSLSIQKQKNSYKWMLDYALQQVVAELAPSQKRKVALLVKSFETITPKLEKEAAI</sequence>
<comment type="caution">
    <text evidence="3">The sequence shown here is derived from an EMBL/GenBank/DDBJ whole genome shotgun (WGS) entry which is preliminary data.</text>
</comment>
<dbReference type="AlphaFoldDB" id="A0A5N6M5Z2"/>
<feature type="compositionally biased region" description="Low complexity" evidence="1">
    <location>
        <begin position="24"/>
        <end position="35"/>
    </location>
</feature>
<name>A0A5N6M5Z2_9ASTR</name>
<gene>
    <name evidence="3" type="ORF">E3N88_36243</name>
</gene>
<dbReference type="SMART" id="SM01054">
    <property type="entry name" value="CaM_binding"/>
    <property type="match status" value="1"/>
</dbReference>
<dbReference type="GO" id="GO:0005516">
    <property type="term" value="F:calmodulin binding"/>
    <property type="evidence" value="ECO:0007669"/>
    <property type="project" value="InterPro"/>
</dbReference>
<feature type="region of interest" description="Disordered" evidence="1">
    <location>
        <begin position="1"/>
        <end position="116"/>
    </location>
</feature>
<dbReference type="PANTHER" id="PTHR33923:SF3">
    <property type="entry name" value="CALMODULIN BINDING PROTEIN PICBP"/>
    <property type="match status" value="1"/>
</dbReference>
<dbReference type="Proteomes" id="UP000326396">
    <property type="component" value="Linkage Group LG7"/>
</dbReference>
<organism evidence="3 4">
    <name type="scientific">Mikania micrantha</name>
    <name type="common">bitter vine</name>
    <dbReference type="NCBI Taxonomy" id="192012"/>
    <lineage>
        <taxon>Eukaryota</taxon>
        <taxon>Viridiplantae</taxon>
        <taxon>Streptophyta</taxon>
        <taxon>Embryophyta</taxon>
        <taxon>Tracheophyta</taxon>
        <taxon>Spermatophyta</taxon>
        <taxon>Magnoliopsida</taxon>
        <taxon>eudicotyledons</taxon>
        <taxon>Gunneridae</taxon>
        <taxon>Pentapetalae</taxon>
        <taxon>asterids</taxon>
        <taxon>campanulids</taxon>
        <taxon>Asterales</taxon>
        <taxon>Asteraceae</taxon>
        <taxon>Asteroideae</taxon>
        <taxon>Heliantheae alliance</taxon>
        <taxon>Eupatorieae</taxon>
        <taxon>Mikania</taxon>
    </lineage>
</organism>
<dbReference type="EMBL" id="SZYD01000017">
    <property type="protein sequence ID" value="KAD3068363.1"/>
    <property type="molecule type" value="Genomic_DNA"/>
</dbReference>
<accession>A0A5N6M5Z2</accession>
<dbReference type="PANTHER" id="PTHR33923">
    <property type="entry name" value="CALMODULIN-BINDING PROTEIN-RELATED"/>
    <property type="match status" value="1"/>
</dbReference>
<protein>
    <recommendedName>
        <fullName evidence="2">Calmodulin-binding domain-containing protein</fullName>
    </recommendedName>
</protein>
<evidence type="ECO:0000313" key="3">
    <source>
        <dbReference type="EMBL" id="KAD3068363.1"/>
    </source>
</evidence>